<evidence type="ECO:0000256" key="1">
    <source>
        <dbReference type="SAM" id="MobiDB-lite"/>
    </source>
</evidence>
<name>A0A0N5AC70_9BILA</name>
<sequence length="355" mass="41151">MHITFVNCIVVEIDTLKDREVGTRASKRRSKKLNRYERDYETCSTAAYHTETQPRTHRATRSYAAGDVSDEDEHYEFLNRSLELKRPSKEEVDFDNIFLQKAFYSGYRRKGYSRGWRRRCYTSGYGSGDPSPTNLIYDPTLDDSESDYIAMENEKRLYVRFELEKKHYEDRERLKTYRERIKMECEMREKEIMALKDAFKKMKKKDEKDKLELMSVITSLQSKVNFLEQNQRHGGIFPPLFEGVVGAGESLCTMSASTVPAPATFSRSTLHNNSLEIDETKNFRRAEVFDSEVPRDSSSTSPINLDKSGDTTLLRDDGAIVEMLSLSLELSRTRKVRSDTDLCRVARSQVHSLLL</sequence>
<proteinExistence type="predicted"/>
<organism evidence="2 3">
    <name type="scientific">Syphacia muris</name>
    <dbReference type="NCBI Taxonomy" id="451379"/>
    <lineage>
        <taxon>Eukaryota</taxon>
        <taxon>Metazoa</taxon>
        <taxon>Ecdysozoa</taxon>
        <taxon>Nematoda</taxon>
        <taxon>Chromadorea</taxon>
        <taxon>Rhabditida</taxon>
        <taxon>Spirurina</taxon>
        <taxon>Oxyuridomorpha</taxon>
        <taxon>Oxyuroidea</taxon>
        <taxon>Oxyuridae</taxon>
        <taxon>Syphacia</taxon>
    </lineage>
</organism>
<dbReference type="WBParaSite" id="SMUV_0000174601-mRNA-1">
    <property type="protein sequence ID" value="SMUV_0000174601-mRNA-1"/>
    <property type="gene ID" value="SMUV_0000174601"/>
</dbReference>
<dbReference type="Proteomes" id="UP000046393">
    <property type="component" value="Unplaced"/>
</dbReference>
<dbReference type="AlphaFoldDB" id="A0A0N5AC70"/>
<protein>
    <submittedName>
        <fullName evidence="3">Uncharacterized protein</fullName>
    </submittedName>
</protein>
<keyword evidence="2" id="KW-1185">Reference proteome</keyword>
<feature type="region of interest" description="Disordered" evidence="1">
    <location>
        <begin position="291"/>
        <end position="310"/>
    </location>
</feature>
<evidence type="ECO:0000313" key="2">
    <source>
        <dbReference type="Proteomes" id="UP000046393"/>
    </source>
</evidence>
<accession>A0A0N5AC70</accession>
<evidence type="ECO:0000313" key="3">
    <source>
        <dbReference type="WBParaSite" id="SMUV_0000174601-mRNA-1"/>
    </source>
</evidence>
<reference evidence="3" key="1">
    <citation type="submission" date="2017-02" db="UniProtKB">
        <authorList>
            <consortium name="WormBaseParasite"/>
        </authorList>
    </citation>
    <scope>IDENTIFICATION</scope>
</reference>